<dbReference type="GO" id="GO:0016746">
    <property type="term" value="F:acyltransferase activity"/>
    <property type="evidence" value="ECO:0007669"/>
    <property type="project" value="UniProtKB-KW"/>
</dbReference>
<dbReference type="AlphaFoldDB" id="A0A645BVY8"/>
<proteinExistence type="predicted"/>
<dbReference type="PANTHER" id="PTHR43300:SF11">
    <property type="entry name" value="ACETYLTRANSFERASE RV3034C-RELATED"/>
    <property type="match status" value="1"/>
</dbReference>
<organism evidence="1">
    <name type="scientific">bioreactor metagenome</name>
    <dbReference type="NCBI Taxonomy" id="1076179"/>
    <lineage>
        <taxon>unclassified sequences</taxon>
        <taxon>metagenomes</taxon>
        <taxon>ecological metagenomes</taxon>
    </lineage>
</organism>
<reference evidence="1" key="1">
    <citation type="submission" date="2019-08" db="EMBL/GenBank/DDBJ databases">
        <authorList>
            <person name="Kucharzyk K."/>
            <person name="Murdoch R.W."/>
            <person name="Higgins S."/>
            <person name="Loffler F."/>
        </authorList>
    </citation>
    <scope>NUCLEOTIDE SEQUENCE</scope>
</reference>
<keyword evidence="1" id="KW-0012">Acyltransferase</keyword>
<accession>A0A645BVY8</accession>
<protein>
    <submittedName>
        <fullName evidence="1">Virginiamycin A acetyltransferase</fullName>
        <ecNumber evidence="1">2.3.1.-</ecNumber>
    </submittedName>
</protein>
<dbReference type="InterPro" id="IPR050179">
    <property type="entry name" value="Trans_hexapeptide_repeat"/>
</dbReference>
<dbReference type="EMBL" id="VSSQ01022858">
    <property type="protein sequence ID" value="MPM69415.1"/>
    <property type="molecule type" value="Genomic_DNA"/>
</dbReference>
<gene>
    <name evidence="1" type="primary">vat_13</name>
    <name evidence="1" type="ORF">SDC9_116360</name>
</gene>
<evidence type="ECO:0000313" key="1">
    <source>
        <dbReference type="EMBL" id="MPM69415.1"/>
    </source>
</evidence>
<dbReference type="Gene3D" id="2.160.10.10">
    <property type="entry name" value="Hexapeptide repeat proteins"/>
    <property type="match status" value="1"/>
</dbReference>
<sequence length="75" mass="8684">MPGVKVGDRAIIATNSTVVKNVEPYTIYGGNPAKFIKKCFSDEKIESLLKLRWWEWDEEKIFNNLEMLTSKEGLY</sequence>
<name>A0A645BVY8_9ZZZZ</name>
<keyword evidence="1" id="KW-0808">Transferase</keyword>
<dbReference type="SUPFAM" id="SSF51161">
    <property type="entry name" value="Trimeric LpxA-like enzymes"/>
    <property type="match status" value="1"/>
</dbReference>
<dbReference type="EC" id="2.3.1.-" evidence="1"/>
<comment type="caution">
    <text evidence="1">The sequence shown here is derived from an EMBL/GenBank/DDBJ whole genome shotgun (WGS) entry which is preliminary data.</text>
</comment>
<dbReference type="PANTHER" id="PTHR43300">
    <property type="entry name" value="ACETYLTRANSFERASE"/>
    <property type="match status" value="1"/>
</dbReference>
<dbReference type="InterPro" id="IPR011004">
    <property type="entry name" value="Trimer_LpxA-like_sf"/>
</dbReference>